<reference evidence="1 2" key="1">
    <citation type="submission" date="2018-08" db="EMBL/GenBank/DDBJ databases">
        <authorList>
            <person name="Ardery S.C."/>
            <person name="Daly K.B."/>
            <person name="Whitehead I.W."/>
            <person name="Huttelmaier S.A."/>
            <person name="Tobiason D.M."/>
            <person name="Delesalle V.A."/>
            <person name="Garlena R.A."/>
            <person name="Russell D.A."/>
            <person name="Pope W.H."/>
            <person name="Jacobs-Sera D."/>
            <person name="Hatfull G.F."/>
        </authorList>
    </citation>
    <scope>NUCLEOTIDE SEQUENCE [LARGE SCALE GENOMIC DNA]</scope>
</reference>
<protein>
    <submittedName>
        <fullName evidence="1">Uncharacterized protein</fullName>
    </submittedName>
</protein>
<name>A0A385UE84_9CAUD</name>
<organism evidence="1 2">
    <name type="scientific">Gordonia phage KidneyBean</name>
    <dbReference type="NCBI Taxonomy" id="2301603"/>
    <lineage>
        <taxon>Viruses</taxon>
        <taxon>Duplodnaviria</taxon>
        <taxon>Heunggongvirae</taxon>
        <taxon>Uroviricota</taxon>
        <taxon>Caudoviricetes</taxon>
        <taxon>Zierdtviridae</taxon>
        <taxon>Emilbogenvirinae</taxon>
        <taxon>Foxborovirus</taxon>
        <taxon>Foxborovirus kidneybean</taxon>
    </lineage>
</organism>
<dbReference type="GeneID" id="65116101"/>
<dbReference type="EMBL" id="MH727552">
    <property type="protein sequence ID" value="AYB69798.1"/>
    <property type="molecule type" value="Genomic_DNA"/>
</dbReference>
<dbReference type="RefSeq" id="YP_010098429.1">
    <property type="nucleotide sequence ID" value="NC_055767.1"/>
</dbReference>
<dbReference type="KEGG" id="vg:65116101"/>
<keyword evidence="2" id="KW-1185">Reference proteome</keyword>
<accession>A0A385UE84</accession>
<evidence type="ECO:0000313" key="2">
    <source>
        <dbReference type="Proteomes" id="UP000282667"/>
    </source>
</evidence>
<dbReference type="Proteomes" id="UP000282667">
    <property type="component" value="Segment"/>
</dbReference>
<evidence type="ECO:0000313" key="1">
    <source>
        <dbReference type="EMBL" id="AYB69798.1"/>
    </source>
</evidence>
<sequence>MTVTQLPNGAYAGIDDADRAARIAYLGRPRRPKDPGDHYRTPRGYARCYRCENSATTHVRMAISSLTPVCFQHLDMLDVERDPYGTMVERVTITTAENN</sequence>
<gene>
    <name evidence="1" type="primary">81</name>
    <name evidence="1" type="ORF">SEA_KIDNEYBEAN_81</name>
</gene>
<proteinExistence type="predicted"/>